<feature type="region of interest" description="Disordered" evidence="1">
    <location>
        <begin position="1"/>
        <end position="25"/>
    </location>
</feature>
<comment type="caution">
    <text evidence="2">The sequence shown here is derived from an EMBL/GenBank/DDBJ whole genome shotgun (WGS) entry which is preliminary data.</text>
</comment>
<name>A0A9P5YX31_9AGAR</name>
<organism evidence="2 3">
    <name type="scientific">Pholiota conissans</name>
    <dbReference type="NCBI Taxonomy" id="109636"/>
    <lineage>
        <taxon>Eukaryota</taxon>
        <taxon>Fungi</taxon>
        <taxon>Dikarya</taxon>
        <taxon>Basidiomycota</taxon>
        <taxon>Agaricomycotina</taxon>
        <taxon>Agaricomycetes</taxon>
        <taxon>Agaricomycetidae</taxon>
        <taxon>Agaricales</taxon>
        <taxon>Agaricineae</taxon>
        <taxon>Strophariaceae</taxon>
        <taxon>Pholiota</taxon>
    </lineage>
</organism>
<accession>A0A9P5YX31</accession>
<protein>
    <submittedName>
        <fullName evidence="2">Uncharacterized protein</fullName>
    </submittedName>
</protein>
<keyword evidence="3" id="KW-1185">Reference proteome</keyword>
<evidence type="ECO:0000256" key="1">
    <source>
        <dbReference type="SAM" id="MobiDB-lite"/>
    </source>
</evidence>
<proteinExistence type="predicted"/>
<feature type="compositionally biased region" description="Polar residues" evidence="1">
    <location>
        <begin position="1"/>
        <end position="11"/>
    </location>
</feature>
<dbReference type="SUPFAM" id="SSF51197">
    <property type="entry name" value="Clavaminate synthase-like"/>
    <property type="match status" value="1"/>
</dbReference>
<dbReference type="OrthoDB" id="272271at2759"/>
<gene>
    <name evidence="2" type="ORF">BDN70DRAFT_934573</name>
</gene>
<sequence>MSTTFAPSTPGSLHVNPETTKADGPSIAFFKQPEIGYQPNEIQWKVRAAKRLGEDPALPRTPLPEGFPAKLESPLVWEGKNWKDPKEWEYELSADHLKEIDDAVKHFNGLGQLFGQISAKTFPLPTLGFVLRELSKELHNGRGFLSYARYPSTTILAKITFFFTLEFLLISDLVELIKDLTEAYPLKAVGSPAYTTEKQVFHTDKGDIISLFCADPFYVSRPLLYWKDPHIIIQYARRLFTRYLGLPRSSNIPPITEAQAEALDTLHFLAEKYSLVLSFQKGDI</sequence>
<evidence type="ECO:0000313" key="2">
    <source>
        <dbReference type="EMBL" id="KAF9477034.1"/>
    </source>
</evidence>
<evidence type="ECO:0000313" key="3">
    <source>
        <dbReference type="Proteomes" id="UP000807469"/>
    </source>
</evidence>
<reference evidence="2" key="1">
    <citation type="submission" date="2020-11" db="EMBL/GenBank/DDBJ databases">
        <authorList>
            <consortium name="DOE Joint Genome Institute"/>
            <person name="Ahrendt S."/>
            <person name="Riley R."/>
            <person name="Andreopoulos W."/>
            <person name="Labutti K."/>
            <person name="Pangilinan J."/>
            <person name="Ruiz-Duenas F.J."/>
            <person name="Barrasa J.M."/>
            <person name="Sanchez-Garcia M."/>
            <person name="Camarero S."/>
            <person name="Miyauchi S."/>
            <person name="Serrano A."/>
            <person name="Linde D."/>
            <person name="Babiker R."/>
            <person name="Drula E."/>
            <person name="Ayuso-Fernandez I."/>
            <person name="Pacheco R."/>
            <person name="Padilla G."/>
            <person name="Ferreira P."/>
            <person name="Barriuso J."/>
            <person name="Kellner H."/>
            <person name="Castanera R."/>
            <person name="Alfaro M."/>
            <person name="Ramirez L."/>
            <person name="Pisabarro A.G."/>
            <person name="Kuo A."/>
            <person name="Tritt A."/>
            <person name="Lipzen A."/>
            <person name="He G."/>
            <person name="Yan M."/>
            <person name="Ng V."/>
            <person name="Cullen D."/>
            <person name="Martin F."/>
            <person name="Rosso M.-N."/>
            <person name="Henrissat B."/>
            <person name="Hibbett D."/>
            <person name="Martinez A.T."/>
            <person name="Grigoriev I.V."/>
        </authorList>
    </citation>
    <scope>NUCLEOTIDE SEQUENCE</scope>
    <source>
        <strain evidence="2">CIRM-BRFM 674</strain>
    </source>
</reference>
<dbReference type="AlphaFoldDB" id="A0A9P5YX31"/>
<dbReference type="Proteomes" id="UP000807469">
    <property type="component" value="Unassembled WGS sequence"/>
</dbReference>
<dbReference type="EMBL" id="MU155274">
    <property type="protein sequence ID" value="KAF9477034.1"/>
    <property type="molecule type" value="Genomic_DNA"/>
</dbReference>